<dbReference type="RefSeq" id="WP_072835982.1">
    <property type="nucleotide sequence ID" value="NZ_FQUU01000012.1"/>
</dbReference>
<evidence type="ECO:0000313" key="1">
    <source>
        <dbReference type="EMBL" id="SHF51169.1"/>
    </source>
</evidence>
<sequence>MTDSLSWESWEEWDEIQECFFLYVVGEIYSYKKNLRLALVKKFLPGIPQSNLLLELVPVSSRTNNIAQELIYTESIDKKGYDCITIFFGHRVLAEIKDIEKADRETEPWNDEGWDETM</sequence>
<keyword evidence="2" id="KW-1185">Reference proteome</keyword>
<name>A0A1M5C8U0_9BACT</name>
<gene>
    <name evidence="1" type="ORF">SAMN02745131_02820</name>
</gene>
<accession>A0A1M5C8U0</accession>
<proteinExistence type="predicted"/>
<dbReference type="Proteomes" id="UP000184048">
    <property type="component" value="Unassembled WGS sequence"/>
</dbReference>
<dbReference type="AlphaFoldDB" id="A0A1M5C8U0"/>
<dbReference type="EMBL" id="FQUU01000012">
    <property type="protein sequence ID" value="SHF51169.1"/>
    <property type="molecule type" value="Genomic_DNA"/>
</dbReference>
<reference evidence="1 2" key="1">
    <citation type="submission" date="2016-11" db="EMBL/GenBank/DDBJ databases">
        <authorList>
            <person name="Jaros S."/>
            <person name="Januszkiewicz K."/>
            <person name="Wedrychowicz H."/>
        </authorList>
    </citation>
    <scope>NUCLEOTIDE SEQUENCE [LARGE SCALE GENOMIC DNA]</scope>
    <source>
        <strain evidence="1 2">DSM 18119</strain>
    </source>
</reference>
<evidence type="ECO:0000313" key="2">
    <source>
        <dbReference type="Proteomes" id="UP000184048"/>
    </source>
</evidence>
<protein>
    <submittedName>
        <fullName evidence="1">Uncharacterized protein</fullName>
    </submittedName>
</protein>
<organism evidence="1 2">
    <name type="scientific">Flavisolibacter ginsengisoli DSM 18119</name>
    <dbReference type="NCBI Taxonomy" id="1121884"/>
    <lineage>
        <taxon>Bacteria</taxon>
        <taxon>Pseudomonadati</taxon>
        <taxon>Bacteroidota</taxon>
        <taxon>Chitinophagia</taxon>
        <taxon>Chitinophagales</taxon>
        <taxon>Chitinophagaceae</taxon>
        <taxon>Flavisolibacter</taxon>
    </lineage>
</organism>